<dbReference type="InterPro" id="IPR001304">
    <property type="entry name" value="C-type_lectin-like"/>
</dbReference>
<name>A0A7K9Y6R6_9GALL</name>
<dbReference type="Proteomes" id="UP000522663">
    <property type="component" value="Unassembled WGS sequence"/>
</dbReference>
<evidence type="ECO:0000313" key="5">
    <source>
        <dbReference type="Proteomes" id="UP000522663"/>
    </source>
</evidence>
<reference evidence="4 5" key="1">
    <citation type="submission" date="2019-09" db="EMBL/GenBank/DDBJ databases">
        <title>Bird 10,000 Genomes (B10K) Project - Family phase.</title>
        <authorList>
            <person name="Zhang G."/>
        </authorList>
    </citation>
    <scope>NUCLEOTIDE SEQUENCE [LARGE SCALE GENOMIC DNA]</scope>
    <source>
        <strain evidence="4">B10K-DU-001-53</strain>
        <tissue evidence="4">Muscle</tissue>
    </source>
</reference>
<dbReference type="InterPro" id="IPR018378">
    <property type="entry name" value="C-type_lectin_CS"/>
</dbReference>
<sequence>PGARYLVNCPEGWSYYKLSCFRYFRQHRTWEEAEEHCQNSYTGAHLAWVEEPKEAATLSLVISYYQRTQPVWLGLHYLRQVRGWGAHGAGGSGAVLLTLCPAQSRDWRWSHGVKYDDLRTVPGNGAQGGSCALLTRSSSFTVWSSADCDRQHHFICKFTP</sequence>
<dbReference type="PROSITE" id="PS00615">
    <property type="entry name" value="C_TYPE_LECTIN_1"/>
    <property type="match status" value="1"/>
</dbReference>
<dbReference type="PANTHER" id="PTHR45710:SF8">
    <property type="entry name" value="RERATING FAMILY MEMBER 4"/>
    <property type="match status" value="1"/>
</dbReference>
<comment type="subcellular location">
    <subcellularLocation>
        <location evidence="1">Cell membrane</location>
        <topology evidence="1">Single-pass type II membrane protein</topology>
    </subcellularLocation>
</comment>
<dbReference type="AlphaFoldDB" id="A0A7K9Y6R6"/>
<dbReference type="SMART" id="SM00034">
    <property type="entry name" value="CLECT"/>
    <property type="match status" value="1"/>
</dbReference>
<dbReference type="InterPro" id="IPR050828">
    <property type="entry name" value="C-type_lectin/matrix_domain"/>
</dbReference>
<gene>
    <name evidence="4" type="primary">Reg4</name>
    <name evidence="4" type="ORF">ODOGUJ_R03292</name>
</gene>
<keyword evidence="5" id="KW-1185">Reference proteome</keyword>
<dbReference type="Pfam" id="PF00059">
    <property type="entry name" value="Lectin_C"/>
    <property type="match status" value="1"/>
</dbReference>
<feature type="domain" description="C-type lectin" evidence="3">
    <location>
        <begin position="16"/>
        <end position="157"/>
    </location>
</feature>
<evidence type="ECO:0000256" key="2">
    <source>
        <dbReference type="ARBA" id="ARBA00023157"/>
    </source>
</evidence>
<dbReference type="InterPro" id="IPR016187">
    <property type="entry name" value="CTDL_fold"/>
</dbReference>
<evidence type="ECO:0000313" key="4">
    <source>
        <dbReference type="EMBL" id="NXJ05726.1"/>
    </source>
</evidence>
<keyword evidence="2" id="KW-1015">Disulfide bond</keyword>
<dbReference type="SUPFAM" id="SSF56436">
    <property type="entry name" value="C-type lectin-like"/>
    <property type="match status" value="1"/>
</dbReference>
<dbReference type="EMBL" id="VXAB01002726">
    <property type="protein sequence ID" value="NXJ05726.1"/>
    <property type="molecule type" value="Genomic_DNA"/>
</dbReference>
<comment type="caution">
    <text evidence="4">The sequence shown here is derived from an EMBL/GenBank/DDBJ whole genome shotgun (WGS) entry which is preliminary data.</text>
</comment>
<dbReference type="OrthoDB" id="441660at2759"/>
<evidence type="ECO:0000259" key="3">
    <source>
        <dbReference type="PROSITE" id="PS50041"/>
    </source>
</evidence>
<feature type="non-terminal residue" evidence="4">
    <location>
        <position position="160"/>
    </location>
</feature>
<proteinExistence type="predicted"/>
<protein>
    <submittedName>
        <fullName evidence="4">REG4 protein</fullName>
    </submittedName>
</protein>
<feature type="non-terminal residue" evidence="4">
    <location>
        <position position="1"/>
    </location>
</feature>
<accession>A0A7K9Y6R6</accession>
<dbReference type="GO" id="GO:0005886">
    <property type="term" value="C:plasma membrane"/>
    <property type="evidence" value="ECO:0007669"/>
    <property type="project" value="UniProtKB-SubCell"/>
</dbReference>
<dbReference type="PANTHER" id="PTHR45710">
    <property type="entry name" value="C-TYPE LECTIN DOMAIN-CONTAINING PROTEIN 180"/>
    <property type="match status" value="1"/>
</dbReference>
<evidence type="ECO:0000256" key="1">
    <source>
        <dbReference type="ARBA" id="ARBA00004401"/>
    </source>
</evidence>
<organism evidence="4 5">
    <name type="scientific">Odontophorus gujanensis</name>
    <name type="common">marbled wood quail</name>
    <dbReference type="NCBI Taxonomy" id="886794"/>
    <lineage>
        <taxon>Eukaryota</taxon>
        <taxon>Metazoa</taxon>
        <taxon>Chordata</taxon>
        <taxon>Craniata</taxon>
        <taxon>Vertebrata</taxon>
        <taxon>Euteleostomi</taxon>
        <taxon>Archelosauria</taxon>
        <taxon>Archosauria</taxon>
        <taxon>Dinosauria</taxon>
        <taxon>Saurischia</taxon>
        <taxon>Theropoda</taxon>
        <taxon>Coelurosauria</taxon>
        <taxon>Aves</taxon>
        <taxon>Neognathae</taxon>
        <taxon>Galloanserae</taxon>
        <taxon>Galliformes</taxon>
        <taxon>Odontophoridae</taxon>
        <taxon>Odontophorus</taxon>
    </lineage>
</organism>
<dbReference type="Gene3D" id="3.10.100.10">
    <property type="entry name" value="Mannose-Binding Protein A, subunit A"/>
    <property type="match status" value="1"/>
</dbReference>
<dbReference type="InterPro" id="IPR016186">
    <property type="entry name" value="C-type_lectin-like/link_sf"/>
</dbReference>
<dbReference type="PROSITE" id="PS50041">
    <property type="entry name" value="C_TYPE_LECTIN_2"/>
    <property type="match status" value="1"/>
</dbReference>